<dbReference type="AlphaFoldDB" id="A0A5Q0C994"/>
<evidence type="ECO:0000313" key="2">
    <source>
        <dbReference type="EMBL" id="QFY60507.1"/>
    </source>
</evidence>
<dbReference type="RefSeq" id="WP_153270748.1">
    <property type="nucleotide sequence ID" value="NZ_CP043498.1"/>
</dbReference>
<dbReference type="GO" id="GO:0008168">
    <property type="term" value="F:methyltransferase activity"/>
    <property type="evidence" value="ECO:0007669"/>
    <property type="project" value="UniProtKB-KW"/>
</dbReference>
<keyword evidence="2" id="KW-0489">Methyltransferase</keyword>
<dbReference type="KEGG" id="rgr:FZ934_08745"/>
<dbReference type="OrthoDB" id="9788660at2"/>
<keyword evidence="3" id="KW-1185">Reference proteome</keyword>
<dbReference type="Gene3D" id="3.40.50.150">
    <property type="entry name" value="Vaccinia Virus protein VP39"/>
    <property type="match status" value="1"/>
</dbReference>
<name>A0A5Q0C994_9HYPH</name>
<dbReference type="PANTHER" id="PTHR12843:SF5">
    <property type="entry name" value="EEF1A LYSINE METHYLTRANSFERASE 2"/>
    <property type="match status" value="1"/>
</dbReference>
<evidence type="ECO:0000313" key="3">
    <source>
        <dbReference type="Proteomes" id="UP000326881"/>
    </source>
</evidence>
<dbReference type="Pfam" id="PF13649">
    <property type="entry name" value="Methyltransf_25"/>
    <property type="match status" value="1"/>
</dbReference>
<organism evidence="2 3">
    <name type="scientific">Rhizobium grahamii</name>
    <dbReference type="NCBI Taxonomy" id="1120045"/>
    <lineage>
        <taxon>Bacteria</taxon>
        <taxon>Pseudomonadati</taxon>
        <taxon>Pseudomonadota</taxon>
        <taxon>Alphaproteobacteria</taxon>
        <taxon>Hyphomicrobiales</taxon>
        <taxon>Rhizobiaceae</taxon>
        <taxon>Rhizobium/Agrobacterium group</taxon>
        <taxon>Rhizobium</taxon>
    </lineage>
</organism>
<dbReference type="Proteomes" id="UP000326881">
    <property type="component" value="Chromosome"/>
</dbReference>
<gene>
    <name evidence="2" type="ORF">FZ934_08745</name>
</gene>
<feature type="domain" description="Methyltransferase" evidence="1">
    <location>
        <begin position="46"/>
        <end position="141"/>
    </location>
</feature>
<reference evidence="2 3" key="1">
    <citation type="submission" date="2019-08" db="EMBL/GenBank/DDBJ databases">
        <title>Prosopis cineraria nodule microbiome.</title>
        <authorList>
            <person name="Ali R."/>
            <person name="Chaluvadi S.R."/>
            <person name="Wang X."/>
        </authorList>
    </citation>
    <scope>NUCLEOTIDE SEQUENCE [LARGE SCALE GENOMIC DNA]</scope>
    <source>
        <strain evidence="2 3">BG7</strain>
    </source>
</reference>
<sequence>MITDPKQHWENVYATKSETDVSWFQDSATPSLELIALTGARPGNAIIDVGGGAARLVDGLLQAGFEDLTVLDLSRSALDAARHRLGRKGQGVHWIDADATQWRPERHYDVWHDRAAFHFLTESLDQNAYIESLKQALTIGGHLILGTFALDGPEKCSGLPVARHDAESLSTLLGPGFSLIDHRRHEHQTPWGSTQRFQFSTFRRAS</sequence>
<dbReference type="PANTHER" id="PTHR12843">
    <property type="entry name" value="PROTEIN-LYSINE N-METHYLTRANSFERASE METTL10"/>
    <property type="match status" value="1"/>
</dbReference>
<proteinExistence type="predicted"/>
<evidence type="ECO:0000259" key="1">
    <source>
        <dbReference type="Pfam" id="PF13649"/>
    </source>
</evidence>
<keyword evidence="2" id="KW-0808">Transferase</keyword>
<protein>
    <submittedName>
        <fullName evidence="2">Class I SAM-dependent methyltransferase</fullName>
    </submittedName>
</protein>
<dbReference type="InterPro" id="IPR041698">
    <property type="entry name" value="Methyltransf_25"/>
</dbReference>
<dbReference type="EMBL" id="CP043498">
    <property type="protein sequence ID" value="QFY60507.1"/>
    <property type="molecule type" value="Genomic_DNA"/>
</dbReference>
<dbReference type="InterPro" id="IPR029063">
    <property type="entry name" value="SAM-dependent_MTases_sf"/>
</dbReference>
<dbReference type="GO" id="GO:0032259">
    <property type="term" value="P:methylation"/>
    <property type="evidence" value="ECO:0007669"/>
    <property type="project" value="UniProtKB-KW"/>
</dbReference>
<dbReference type="CDD" id="cd02440">
    <property type="entry name" value="AdoMet_MTases"/>
    <property type="match status" value="1"/>
</dbReference>
<accession>A0A5Q0C994</accession>
<dbReference type="SUPFAM" id="SSF53335">
    <property type="entry name" value="S-adenosyl-L-methionine-dependent methyltransferases"/>
    <property type="match status" value="1"/>
</dbReference>